<dbReference type="RefSeq" id="WP_166636324.1">
    <property type="nucleotide sequence ID" value="NZ_SOAZ01000004.1"/>
</dbReference>
<gene>
    <name evidence="3" type="ORF">EDD71_10472</name>
</gene>
<accession>A0A4R7KTH7</accession>
<evidence type="ECO:0000313" key="4">
    <source>
        <dbReference type="Proteomes" id="UP000295325"/>
    </source>
</evidence>
<dbReference type="AlphaFoldDB" id="A0A4R7KTH7"/>
<evidence type="ECO:0000256" key="1">
    <source>
        <dbReference type="SAM" id="MobiDB-lite"/>
    </source>
</evidence>
<feature type="signal peptide" evidence="2">
    <location>
        <begin position="1"/>
        <end position="19"/>
    </location>
</feature>
<evidence type="ECO:0000313" key="3">
    <source>
        <dbReference type="EMBL" id="TDT62348.1"/>
    </source>
</evidence>
<evidence type="ECO:0000256" key="2">
    <source>
        <dbReference type="SAM" id="SignalP"/>
    </source>
</evidence>
<feature type="chain" id="PRO_5038904248" evidence="2">
    <location>
        <begin position="20"/>
        <end position="245"/>
    </location>
</feature>
<dbReference type="EMBL" id="SOAZ01000004">
    <property type="protein sequence ID" value="TDT62348.1"/>
    <property type="molecule type" value="Genomic_DNA"/>
</dbReference>
<name>A0A4R7KTH7_9CLOT</name>
<comment type="caution">
    <text evidence="3">The sequence shown here is derived from an EMBL/GenBank/DDBJ whole genome shotgun (WGS) entry which is preliminary data.</text>
</comment>
<dbReference type="Pfam" id="PF09551">
    <property type="entry name" value="Spore_II_R"/>
    <property type="match status" value="1"/>
</dbReference>
<feature type="region of interest" description="Disordered" evidence="1">
    <location>
        <begin position="195"/>
        <end position="217"/>
    </location>
</feature>
<proteinExistence type="predicted"/>
<dbReference type="InterPro" id="IPR014202">
    <property type="entry name" value="Spore_II_R"/>
</dbReference>
<sequence>MKKLLVVLLILASVLTYNSFTNKSVSASGIKDKLIRFHVIANSDLDGDQEVKLKVRDAILKAIGPRLEKSSSRDESLAILNRSLPEIERIANDILIKEGKPYRAKAVLGDFNFPVKTYNSITLPAGEYKALRVVLGKGDGKNWWCVMFPPLCFIDITRGYTSEKTDEELKKVLKDEEVESITAFKQQTEKKEVVSNNSKGQLQSREISSKSSEEKVKQISENKVEFRFKTVDFLKSTIEKIRDMF</sequence>
<feature type="compositionally biased region" description="Basic and acidic residues" evidence="1">
    <location>
        <begin position="207"/>
        <end position="217"/>
    </location>
</feature>
<dbReference type="Proteomes" id="UP000295325">
    <property type="component" value="Unassembled WGS sequence"/>
</dbReference>
<dbReference type="NCBIfam" id="TIGR02837">
    <property type="entry name" value="spore_II_R"/>
    <property type="match status" value="1"/>
</dbReference>
<keyword evidence="4" id="KW-1185">Reference proteome</keyword>
<keyword evidence="2" id="KW-0732">Signal</keyword>
<reference evidence="3 4" key="1">
    <citation type="submission" date="2019-03" db="EMBL/GenBank/DDBJ databases">
        <title>Genomic Encyclopedia of Type Strains, Phase IV (KMG-IV): sequencing the most valuable type-strain genomes for metagenomic binning, comparative biology and taxonomic classification.</title>
        <authorList>
            <person name="Goeker M."/>
        </authorList>
    </citation>
    <scope>NUCLEOTIDE SEQUENCE [LARGE SCALE GENOMIC DNA]</scope>
    <source>
        <strain evidence="3 4">DSM 24455</strain>
    </source>
</reference>
<protein>
    <submittedName>
        <fullName evidence="3">Stage II sporulation protein R</fullName>
    </submittedName>
</protein>
<organism evidence="3 4">
    <name type="scientific">Fonticella tunisiensis</name>
    <dbReference type="NCBI Taxonomy" id="1096341"/>
    <lineage>
        <taxon>Bacteria</taxon>
        <taxon>Bacillati</taxon>
        <taxon>Bacillota</taxon>
        <taxon>Clostridia</taxon>
        <taxon>Eubacteriales</taxon>
        <taxon>Clostridiaceae</taxon>
        <taxon>Fonticella</taxon>
    </lineage>
</organism>